<dbReference type="OrthoDB" id="2168082at2"/>
<dbReference type="GO" id="GO:0003677">
    <property type="term" value="F:DNA binding"/>
    <property type="evidence" value="ECO:0007669"/>
    <property type="project" value="InterPro"/>
</dbReference>
<evidence type="ECO:0000259" key="3">
    <source>
        <dbReference type="PROSITE" id="PS50930"/>
    </source>
</evidence>
<evidence type="ECO:0000259" key="2">
    <source>
        <dbReference type="PROSITE" id="PS50110"/>
    </source>
</evidence>
<feature type="domain" description="HTH LytTR-type" evidence="3">
    <location>
        <begin position="147"/>
        <end position="254"/>
    </location>
</feature>
<dbReference type="Gene3D" id="2.40.50.1020">
    <property type="entry name" value="LytTr DNA-binding domain"/>
    <property type="match status" value="1"/>
</dbReference>
<dbReference type="InterPro" id="IPR007492">
    <property type="entry name" value="LytTR_DNA-bd_dom"/>
</dbReference>
<dbReference type="GO" id="GO:0000156">
    <property type="term" value="F:phosphorelay response regulator activity"/>
    <property type="evidence" value="ECO:0007669"/>
    <property type="project" value="InterPro"/>
</dbReference>
<dbReference type="SMART" id="SM00448">
    <property type="entry name" value="REC"/>
    <property type="match status" value="1"/>
</dbReference>
<proteinExistence type="predicted"/>
<evidence type="ECO:0000313" key="4">
    <source>
        <dbReference type="EMBL" id="THF53315.1"/>
    </source>
</evidence>
<gene>
    <name evidence="4" type="ORF">E6C50_03690</name>
</gene>
<sequence>MKIKKIVIIEDEKPNADRLKRLLLDIRPDAEILAILDSVKESVAWLALHEKPDIIMMDVRLADGLSFEIFNHIEVKCPVIFTTAYDEYAVRAFKYNSVDYLLKPIEKEELETALHSYEQLMREVQTLNPIIENLLTQMLPKEFRNRFLLPYRDGYKTVMVSEIAFFFSELNTTQAHLFNGDFEIVTQPLEKLEQQLDPKHFFRANRQYIINMDSVAQVQNYFNGKLRIILKKYPDRDIIISREKAPQFKNWMDY</sequence>
<dbReference type="SUPFAM" id="SSF52172">
    <property type="entry name" value="CheY-like"/>
    <property type="match status" value="1"/>
</dbReference>
<dbReference type="RefSeq" id="WP_136401838.1">
    <property type="nucleotide sequence ID" value="NZ_SSNZ01000001.1"/>
</dbReference>
<accession>A0A4S4A5U5</accession>
<dbReference type="PANTHER" id="PTHR37299">
    <property type="entry name" value="TRANSCRIPTIONAL REGULATOR-RELATED"/>
    <property type="match status" value="1"/>
</dbReference>
<dbReference type="PROSITE" id="PS50110">
    <property type="entry name" value="RESPONSE_REGULATORY"/>
    <property type="match status" value="1"/>
</dbReference>
<protein>
    <submittedName>
        <fullName evidence="4">Response regulator transcription factor</fullName>
    </submittedName>
</protein>
<dbReference type="Proteomes" id="UP000307507">
    <property type="component" value="Unassembled WGS sequence"/>
</dbReference>
<dbReference type="InterPro" id="IPR001789">
    <property type="entry name" value="Sig_transdc_resp-reg_receiver"/>
</dbReference>
<reference evidence="4 5" key="1">
    <citation type="submission" date="2019-04" db="EMBL/GenBank/DDBJ databases">
        <title>Flavobacterium sp. nov. isolated from construction timber.</title>
        <authorList>
            <person name="Lin S.-Y."/>
            <person name="Chang C.-T."/>
            <person name="Young C.-C."/>
        </authorList>
    </citation>
    <scope>NUCLEOTIDE SEQUENCE [LARGE SCALE GENOMIC DNA]</scope>
    <source>
        <strain evidence="4 5">CC-CTC003</strain>
    </source>
</reference>
<dbReference type="EMBL" id="SSNZ01000001">
    <property type="protein sequence ID" value="THF53315.1"/>
    <property type="molecule type" value="Genomic_DNA"/>
</dbReference>
<dbReference type="Gene3D" id="3.40.50.2300">
    <property type="match status" value="1"/>
</dbReference>
<dbReference type="InterPro" id="IPR011006">
    <property type="entry name" value="CheY-like_superfamily"/>
</dbReference>
<comment type="caution">
    <text evidence="4">The sequence shown here is derived from an EMBL/GenBank/DDBJ whole genome shotgun (WGS) entry which is preliminary data.</text>
</comment>
<dbReference type="SMART" id="SM00850">
    <property type="entry name" value="LytTR"/>
    <property type="match status" value="1"/>
</dbReference>
<dbReference type="FunFam" id="3.40.50.2300:FF:000361">
    <property type="entry name" value="Two-component system response regulator"/>
    <property type="match status" value="1"/>
</dbReference>
<keyword evidence="5" id="KW-1185">Reference proteome</keyword>
<dbReference type="PROSITE" id="PS50930">
    <property type="entry name" value="HTH_LYTTR"/>
    <property type="match status" value="1"/>
</dbReference>
<feature type="domain" description="Response regulatory" evidence="2">
    <location>
        <begin position="5"/>
        <end position="118"/>
    </location>
</feature>
<dbReference type="Pfam" id="PF00072">
    <property type="entry name" value="Response_reg"/>
    <property type="match status" value="1"/>
</dbReference>
<organism evidence="4 5">
    <name type="scientific">Flavobacterium supellecticarium</name>
    <dbReference type="NCBI Taxonomy" id="2565924"/>
    <lineage>
        <taxon>Bacteria</taxon>
        <taxon>Pseudomonadati</taxon>
        <taxon>Bacteroidota</taxon>
        <taxon>Flavobacteriia</taxon>
        <taxon>Flavobacteriales</taxon>
        <taxon>Flavobacteriaceae</taxon>
        <taxon>Flavobacterium</taxon>
    </lineage>
</organism>
<dbReference type="Pfam" id="PF04397">
    <property type="entry name" value="LytTR"/>
    <property type="match status" value="1"/>
</dbReference>
<evidence type="ECO:0000256" key="1">
    <source>
        <dbReference type="PROSITE-ProRule" id="PRU00169"/>
    </source>
</evidence>
<dbReference type="AlphaFoldDB" id="A0A4S4A5U5"/>
<keyword evidence="1" id="KW-0597">Phosphoprotein</keyword>
<name>A0A4S4A5U5_9FLAO</name>
<evidence type="ECO:0000313" key="5">
    <source>
        <dbReference type="Proteomes" id="UP000307507"/>
    </source>
</evidence>
<dbReference type="PANTHER" id="PTHR37299:SF1">
    <property type="entry name" value="STAGE 0 SPORULATION PROTEIN A HOMOLOG"/>
    <property type="match status" value="1"/>
</dbReference>
<feature type="modified residue" description="4-aspartylphosphate" evidence="1">
    <location>
        <position position="58"/>
    </location>
</feature>
<dbReference type="InterPro" id="IPR046947">
    <property type="entry name" value="LytR-like"/>
</dbReference>